<gene>
    <name evidence="2" type="ORF">GCK72_016287</name>
</gene>
<dbReference type="KEGG" id="crq:GCK72_016287"/>
<dbReference type="Pfam" id="PF14747">
    <property type="entry name" value="DUF4473"/>
    <property type="match status" value="1"/>
</dbReference>
<dbReference type="EMBL" id="WUAV01000004">
    <property type="protein sequence ID" value="KAF1759820.1"/>
    <property type="molecule type" value="Genomic_DNA"/>
</dbReference>
<name>A0A6A5GWG8_CAERE</name>
<comment type="caution">
    <text evidence="2">The sequence shown here is derived from an EMBL/GenBank/DDBJ whole genome shotgun (WGS) entry which is preliminary data.</text>
</comment>
<dbReference type="RefSeq" id="XP_053586200.1">
    <property type="nucleotide sequence ID" value="XM_053731428.1"/>
</dbReference>
<evidence type="ECO:0000313" key="3">
    <source>
        <dbReference type="Proteomes" id="UP000483820"/>
    </source>
</evidence>
<evidence type="ECO:0000313" key="2">
    <source>
        <dbReference type="EMBL" id="KAF1759820.1"/>
    </source>
</evidence>
<keyword evidence="1" id="KW-0732">Signal</keyword>
<dbReference type="InterPro" id="IPR027913">
    <property type="entry name" value="DUF4473"/>
</dbReference>
<organism evidence="2 3">
    <name type="scientific">Caenorhabditis remanei</name>
    <name type="common">Caenorhabditis vulgaris</name>
    <dbReference type="NCBI Taxonomy" id="31234"/>
    <lineage>
        <taxon>Eukaryota</taxon>
        <taxon>Metazoa</taxon>
        <taxon>Ecdysozoa</taxon>
        <taxon>Nematoda</taxon>
        <taxon>Chromadorea</taxon>
        <taxon>Rhabditida</taxon>
        <taxon>Rhabditina</taxon>
        <taxon>Rhabditomorpha</taxon>
        <taxon>Rhabditoidea</taxon>
        <taxon>Rhabditidae</taxon>
        <taxon>Peloderinae</taxon>
        <taxon>Caenorhabditis</taxon>
    </lineage>
</organism>
<dbReference type="Proteomes" id="UP000483820">
    <property type="component" value="Chromosome IV"/>
</dbReference>
<reference evidence="2 3" key="1">
    <citation type="submission" date="2019-12" db="EMBL/GenBank/DDBJ databases">
        <title>Chromosome-level assembly of the Caenorhabditis remanei genome.</title>
        <authorList>
            <person name="Teterina A.A."/>
            <person name="Willis J.H."/>
            <person name="Phillips P.C."/>
        </authorList>
    </citation>
    <scope>NUCLEOTIDE SEQUENCE [LARGE SCALE GENOMIC DNA]</scope>
    <source>
        <strain evidence="2 3">PX506</strain>
        <tissue evidence="2">Whole organism</tissue>
    </source>
</reference>
<evidence type="ECO:0000256" key="1">
    <source>
        <dbReference type="SAM" id="SignalP"/>
    </source>
</evidence>
<feature type="chain" id="PRO_5025556062" evidence="1">
    <location>
        <begin position="19"/>
        <end position="70"/>
    </location>
</feature>
<accession>A0A6A5GWG8</accession>
<dbReference type="GeneID" id="78776305"/>
<feature type="signal peptide" evidence="1">
    <location>
        <begin position="1"/>
        <end position="18"/>
    </location>
</feature>
<dbReference type="CTD" id="78776305"/>
<proteinExistence type="predicted"/>
<protein>
    <submittedName>
        <fullName evidence="2">Uncharacterized protein</fullName>
    </submittedName>
</protein>
<dbReference type="AlphaFoldDB" id="A0A6A5GWG8"/>
<sequence length="70" mass="8164">MLKQFFVFLAIYVACSIAEEEFHVTPAQAKKELAKLGMEKKYIDEFVAMDDEHEKKYAELSNDPLHSKRL</sequence>